<dbReference type="GO" id="GO:0007165">
    <property type="term" value="P:signal transduction"/>
    <property type="evidence" value="ECO:0007669"/>
    <property type="project" value="TreeGrafter"/>
</dbReference>
<dbReference type="RefSeq" id="WP_136899748.1">
    <property type="nucleotide sequence ID" value="NZ_SUME01000001.1"/>
</dbReference>
<reference evidence="2 3" key="1">
    <citation type="submission" date="2019-04" db="EMBL/GenBank/DDBJ databases">
        <title>Sphingobacterium olei sp. nov., isolated from oil-contaminated soil.</title>
        <authorList>
            <person name="Liu B."/>
        </authorList>
    </citation>
    <scope>NUCLEOTIDE SEQUENCE [LARGE SCALE GENOMIC DNA]</scope>
    <source>
        <strain evidence="2 3">HAL-9</strain>
    </source>
</reference>
<comment type="caution">
    <text evidence="2">The sequence shown here is derived from an EMBL/GenBank/DDBJ whole genome shotgun (WGS) entry which is preliminary data.</text>
</comment>
<accession>A0A4U0P8R6</accession>
<dbReference type="SUPFAM" id="SSF52096">
    <property type="entry name" value="ClpP/crotonase"/>
    <property type="match status" value="1"/>
</dbReference>
<dbReference type="InterPro" id="IPR005151">
    <property type="entry name" value="Tail-specific_protease"/>
</dbReference>
<keyword evidence="3" id="KW-1185">Reference proteome</keyword>
<organism evidence="2 3">
    <name type="scientific">Sphingobacterium olei</name>
    <dbReference type="NCBI Taxonomy" id="2571155"/>
    <lineage>
        <taxon>Bacteria</taxon>
        <taxon>Pseudomonadati</taxon>
        <taxon>Bacteroidota</taxon>
        <taxon>Sphingobacteriia</taxon>
        <taxon>Sphingobacteriales</taxon>
        <taxon>Sphingobacteriaceae</taxon>
        <taxon>Sphingobacterium</taxon>
    </lineage>
</organism>
<evidence type="ECO:0000259" key="1">
    <source>
        <dbReference type="Pfam" id="PF03572"/>
    </source>
</evidence>
<proteinExistence type="predicted"/>
<dbReference type="Proteomes" id="UP000306808">
    <property type="component" value="Unassembled WGS sequence"/>
</dbReference>
<dbReference type="InterPro" id="IPR029045">
    <property type="entry name" value="ClpP/crotonase-like_dom_sf"/>
</dbReference>
<dbReference type="GO" id="GO:0006508">
    <property type="term" value="P:proteolysis"/>
    <property type="evidence" value="ECO:0007669"/>
    <property type="project" value="UniProtKB-KW"/>
</dbReference>
<dbReference type="OrthoDB" id="7168509at2"/>
<dbReference type="GO" id="GO:0030288">
    <property type="term" value="C:outer membrane-bounded periplasmic space"/>
    <property type="evidence" value="ECO:0007669"/>
    <property type="project" value="TreeGrafter"/>
</dbReference>
<feature type="domain" description="Tail specific protease" evidence="1">
    <location>
        <begin position="158"/>
        <end position="340"/>
    </location>
</feature>
<dbReference type="EMBL" id="SUME01000001">
    <property type="protein sequence ID" value="TJZ63202.1"/>
    <property type="molecule type" value="Genomic_DNA"/>
</dbReference>
<protein>
    <submittedName>
        <fullName evidence="2">Carboxyl-terminal protease</fullName>
    </submittedName>
</protein>
<dbReference type="GO" id="GO:0008236">
    <property type="term" value="F:serine-type peptidase activity"/>
    <property type="evidence" value="ECO:0007669"/>
    <property type="project" value="InterPro"/>
</dbReference>
<dbReference type="Gene3D" id="3.90.226.10">
    <property type="entry name" value="2-enoyl-CoA Hydratase, Chain A, domain 1"/>
    <property type="match status" value="1"/>
</dbReference>
<keyword evidence="2" id="KW-0378">Hydrolase</keyword>
<evidence type="ECO:0000313" key="2">
    <source>
        <dbReference type="EMBL" id="TJZ63202.1"/>
    </source>
</evidence>
<name>A0A4U0P8R6_9SPHI</name>
<keyword evidence="2" id="KW-0645">Protease</keyword>
<dbReference type="CDD" id="cd07561">
    <property type="entry name" value="Peptidase_S41_CPP_like"/>
    <property type="match status" value="1"/>
</dbReference>
<dbReference type="PANTHER" id="PTHR32060:SF30">
    <property type="entry name" value="CARBOXY-TERMINAL PROCESSING PROTEASE CTPA"/>
    <property type="match status" value="1"/>
</dbReference>
<dbReference type="PANTHER" id="PTHR32060">
    <property type="entry name" value="TAIL-SPECIFIC PROTEASE"/>
    <property type="match status" value="1"/>
</dbReference>
<sequence length="434" mass="48772">MLPNRYPFYPTFIIFSIPLFLLFPCCGKEDSTPNVAPDALISPTTGTRQELTLDSIFLYARQAYLWNDALPPYTDFNPRKRYGGITPELTAYQLELYDISQYKLRTDGQAYEWSNIDTRAKYSYVERYTGNSISSARANTESGVGLNMRQHLEIAGKKVSYLAISSFPQLSNIQNELDEAFAEIAAAGSSHLIVDLRSNGGGYVESAEYLANLIAPSSVKGKVMFSEQFNGRMQNKQATILQYQPYLDVHGKSVYYNGRLATMADIDYSEIANTHYFSKKGALEGITQLYFIVSNRTASAAELLISSLKPHLSVKLVGQRTYGKPVGFFPIRIDNYTVYLASFLIRNADGWSDYFDGMPVDIEVSGDNSLPLGDPQELYLQAVLADIAGQSSKNKHLKPQASSRPDKICEPDQYYQTNDYTIPVVKQYFKFKPF</sequence>
<dbReference type="Pfam" id="PF03572">
    <property type="entry name" value="Peptidase_S41"/>
    <property type="match status" value="1"/>
</dbReference>
<dbReference type="AlphaFoldDB" id="A0A4U0P8R6"/>
<gene>
    <name evidence="2" type="ORF">FAZ15_02610</name>
</gene>
<dbReference type="GO" id="GO:0004175">
    <property type="term" value="F:endopeptidase activity"/>
    <property type="evidence" value="ECO:0007669"/>
    <property type="project" value="TreeGrafter"/>
</dbReference>
<evidence type="ECO:0000313" key="3">
    <source>
        <dbReference type="Proteomes" id="UP000306808"/>
    </source>
</evidence>